<organism evidence="1 2">
    <name type="scientific">Vigna angularis var. angularis</name>
    <dbReference type="NCBI Taxonomy" id="157739"/>
    <lineage>
        <taxon>Eukaryota</taxon>
        <taxon>Viridiplantae</taxon>
        <taxon>Streptophyta</taxon>
        <taxon>Embryophyta</taxon>
        <taxon>Tracheophyta</taxon>
        <taxon>Spermatophyta</taxon>
        <taxon>Magnoliopsida</taxon>
        <taxon>eudicotyledons</taxon>
        <taxon>Gunneridae</taxon>
        <taxon>Pentapetalae</taxon>
        <taxon>rosids</taxon>
        <taxon>fabids</taxon>
        <taxon>Fabales</taxon>
        <taxon>Fabaceae</taxon>
        <taxon>Papilionoideae</taxon>
        <taxon>50 kb inversion clade</taxon>
        <taxon>NPAAA clade</taxon>
        <taxon>indigoferoid/millettioid clade</taxon>
        <taxon>Phaseoleae</taxon>
        <taxon>Vigna</taxon>
    </lineage>
</organism>
<dbReference type="AlphaFoldDB" id="A0A0S3SNY7"/>
<evidence type="ECO:0000313" key="2">
    <source>
        <dbReference type="Proteomes" id="UP000291084"/>
    </source>
</evidence>
<sequence length="75" mass="8832">MGRKRIVGGDNELGRKDEEVGFRGKRLQIFMFCRKGKLICFCELCYLHPYGTVYTLCHMLLIPLQYYLRLSRLVA</sequence>
<gene>
    <name evidence="1" type="primary">Vigan.08G118700</name>
    <name evidence="1" type="ORF">VIGAN_08118700</name>
</gene>
<protein>
    <submittedName>
        <fullName evidence="1">Uncharacterized protein</fullName>
    </submittedName>
</protein>
<reference evidence="1 2" key="1">
    <citation type="journal article" date="2015" name="Sci. Rep.">
        <title>The power of single molecule real-time sequencing technology in the de novo assembly of a eukaryotic genome.</title>
        <authorList>
            <person name="Sakai H."/>
            <person name="Naito K."/>
            <person name="Ogiso-Tanaka E."/>
            <person name="Takahashi Y."/>
            <person name="Iseki K."/>
            <person name="Muto C."/>
            <person name="Satou K."/>
            <person name="Teruya K."/>
            <person name="Shiroma A."/>
            <person name="Shimoji M."/>
            <person name="Hirano T."/>
            <person name="Itoh T."/>
            <person name="Kaga A."/>
            <person name="Tomooka N."/>
        </authorList>
    </citation>
    <scope>NUCLEOTIDE SEQUENCE [LARGE SCALE GENOMIC DNA]</scope>
    <source>
        <strain evidence="2">cv. Shumari</strain>
    </source>
</reference>
<evidence type="ECO:0000313" key="1">
    <source>
        <dbReference type="EMBL" id="BAT94574.1"/>
    </source>
</evidence>
<proteinExistence type="predicted"/>
<keyword evidence="2" id="KW-1185">Reference proteome</keyword>
<accession>A0A0S3SNY7</accession>
<dbReference type="Proteomes" id="UP000291084">
    <property type="component" value="Chromosome 8"/>
</dbReference>
<dbReference type="EMBL" id="AP015041">
    <property type="protein sequence ID" value="BAT94574.1"/>
    <property type="molecule type" value="Genomic_DNA"/>
</dbReference>
<name>A0A0S3SNY7_PHAAN</name>